<accession>A0ABV3LKS3</accession>
<comment type="caution">
    <text evidence="2">The sequence shown here is derived from an EMBL/GenBank/DDBJ whole genome shotgun (WGS) entry which is preliminary data.</text>
</comment>
<evidence type="ECO:0000313" key="3">
    <source>
        <dbReference type="Proteomes" id="UP001553715"/>
    </source>
</evidence>
<dbReference type="Pfam" id="PF04945">
    <property type="entry name" value="YHS"/>
    <property type="match status" value="1"/>
</dbReference>
<dbReference type="Proteomes" id="UP001553715">
    <property type="component" value="Unassembled WGS sequence"/>
</dbReference>
<proteinExistence type="predicted"/>
<protein>
    <submittedName>
        <fullName evidence="2">YHS domain-containing protein</fullName>
    </submittedName>
</protein>
<dbReference type="InterPro" id="IPR012348">
    <property type="entry name" value="RNR-like"/>
</dbReference>
<dbReference type="SMART" id="SM00746">
    <property type="entry name" value="TRASH"/>
    <property type="match status" value="1"/>
</dbReference>
<evidence type="ECO:0000259" key="1">
    <source>
        <dbReference type="SMART" id="SM00746"/>
    </source>
</evidence>
<keyword evidence="3" id="KW-1185">Reference proteome</keyword>
<name>A0ABV3LKS3_9MICO</name>
<dbReference type="InterPro" id="IPR009078">
    <property type="entry name" value="Ferritin-like_SF"/>
</dbReference>
<dbReference type="Gene3D" id="1.10.620.20">
    <property type="entry name" value="Ribonucleotide Reductase, subunit A"/>
    <property type="match status" value="1"/>
</dbReference>
<dbReference type="InterPro" id="IPR011017">
    <property type="entry name" value="TRASH_dom"/>
</dbReference>
<gene>
    <name evidence="2" type="ORF">AB0301_15785</name>
</gene>
<sequence length="65" mass="7156">MTYPNEPRSDEKALVTDPVCGMKVDPATAAARREYDGTTFWFCSTGCADAFDADPHRYGHPQTAD</sequence>
<reference evidence="2 3" key="1">
    <citation type="submission" date="2024-06" db="EMBL/GenBank/DDBJ databases">
        <title>The Natural Products Discovery Center: Release of the First 8490 Sequenced Strains for Exploring Actinobacteria Biosynthetic Diversity.</title>
        <authorList>
            <person name="Kalkreuter E."/>
            <person name="Kautsar S.A."/>
            <person name="Yang D."/>
            <person name="Bader C.D."/>
            <person name="Teijaro C.N."/>
            <person name="Fluegel L."/>
            <person name="Davis C.M."/>
            <person name="Simpson J.R."/>
            <person name="Lauterbach L."/>
            <person name="Steele A.D."/>
            <person name="Gui C."/>
            <person name="Meng S."/>
            <person name="Li G."/>
            <person name="Viehrig K."/>
            <person name="Ye F."/>
            <person name="Su P."/>
            <person name="Kiefer A.F."/>
            <person name="Nichols A."/>
            <person name="Cepeda A.J."/>
            <person name="Yan W."/>
            <person name="Fan B."/>
            <person name="Jiang Y."/>
            <person name="Adhikari A."/>
            <person name="Zheng C.-J."/>
            <person name="Schuster L."/>
            <person name="Cowan T.M."/>
            <person name="Smanski M.J."/>
            <person name="Chevrette M.G."/>
            <person name="De Carvalho L.P.S."/>
            <person name="Shen B."/>
        </authorList>
    </citation>
    <scope>NUCLEOTIDE SEQUENCE [LARGE SCALE GENOMIC DNA]</scope>
    <source>
        <strain evidence="2 3">NPDC077434</strain>
    </source>
</reference>
<dbReference type="EMBL" id="JBFBMH010000033">
    <property type="protein sequence ID" value="MEW1976516.1"/>
    <property type="molecule type" value="Genomic_DNA"/>
</dbReference>
<dbReference type="SUPFAM" id="SSF47240">
    <property type="entry name" value="Ferritin-like"/>
    <property type="match status" value="1"/>
</dbReference>
<evidence type="ECO:0000313" key="2">
    <source>
        <dbReference type="EMBL" id="MEW1976516.1"/>
    </source>
</evidence>
<dbReference type="InterPro" id="IPR007029">
    <property type="entry name" value="YHS_dom"/>
</dbReference>
<feature type="domain" description="TRASH" evidence="1">
    <location>
        <begin position="17"/>
        <end position="55"/>
    </location>
</feature>
<dbReference type="RefSeq" id="WP_033107638.1">
    <property type="nucleotide sequence ID" value="NZ_JAJVKR010000034.1"/>
</dbReference>
<organism evidence="2 3">
    <name type="scientific">Microbacterium profundi</name>
    <dbReference type="NCBI Taxonomy" id="450380"/>
    <lineage>
        <taxon>Bacteria</taxon>
        <taxon>Bacillati</taxon>
        <taxon>Actinomycetota</taxon>
        <taxon>Actinomycetes</taxon>
        <taxon>Micrococcales</taxon>
        <taxon>Microbacteriaceae</taxon>
        <taxon>Microbacterium</taxon>
    </lineage>
</organism>